<keyword evidence="3" id="KW-0732">Signal</keyword>
<evidence type="ECO:0000256" key="2">
    <source>
        <dbReference type="PROSITE-ProRule" id="PRU00176"/>
    </source>
</evidence>
<reference evidence="5" key="2">
    <citation type="submission" date="2025-09" db="UniProtKB">
        <authorList>
            <consortium name="Ensembl"/>
        </authorList>
    </citation>
    <scope>IDENTIFICATION</scope>
</reference>
<evidence type="ECO:0000256" key="1">
    <source>
        <dbReference type="ARBA" id="ARBA00022884"/>
    </source>
</evidence>
<name>A0A8C7JX43_ONCKI</name>
<keyword evidence="1 2" id="KW-0694">RNA-binding</keyword>
<evidence type="ECO:0000259" key="4">
    <source>
        <dbReference type="PROSITE" id="PS50102"/>
    </source>
</evidence>
<sequence>MFSWGDLSRRARRGMPPALRMASLFLVLLLQLQRARAPQRATSTTSSSHSVCQRHRIMSDEGKLFVGGLSFDTTEESLAEAFAKYGNIAKVDVIRDKETGRSRGFGFVKYENAEDAKEGMEGIGGNERQVCQWQNHSCG</sequence>
<dbReference type="Proteomes" id="UP000694557">
    <property type="component" value="Unassembled WGS sequence"/>
</dbReference>
<dbReference type="InterPro" id="IPR012677">
    <property type="entry name" value="Nucleotide-bd_a/b_plait_sf"/>
</dbReference>
<accession>A0A8C7JX43</accession>
<dbReference type="Gene3D" id="3.30.70.330">
    <property type="match status" value="1"/>
</dbReference>
<evidence type="ECO:0000313" key="6">
    <source>
        <dbReference type="Proteomes" id="UP000694557"/>
    </source>
</evidence>
<dbReference type="SMART" id="SM00360">
    <property type="entry name" value="RRM"/>
    <property type="match status" value="1"/>
</dbReference>
<reference evidence="5" key="1">
    <citation type="submission" date="2025-08" db="UniProtKB">
        <authorList>
            <consortium name="Ensembl"/>
        </authorList>
    </citation>
    <scope>IDENTIFICATION</scope>
</reference>
<evidence type="ECO:0000313" key="5">
    <source>
        <dbReference type="Ensembl" id="ENSOKIP00005092721.1"/>
    </source>
</evidence>
<feature type="signal peptide" evidence="3">
    <location>
        <begin position="1"/>
        <end position="37"/>
    </location>
</feature>
<dbReference type="GeneTree" id="ENSGT00940000165622"/>
<dbReference type="GO" id="GO:0003723">
    <property type="term" value="F:RNA binding"/>
    <property type="evidence" value="ECO:0007669"/>
    <property type="project" value="UniProtKB-UniRule"/>
</dbReference>
<dbReference type="InterPro" id="IPR000504">
    <property type="entry name" value="RRM_dom"/>
</dbReference>
<dbReference type="InterPro" id="IPR035979">
    <property type="entry name" value="RBD_domain_sf"/>
</dbReference>
<dbReference type="PROSITE" id="PS50102">
    <property type="entry name" value="RRM"/>
    <property type="match status" value="1"/>
</dbReference>
<dbReference type="Ensembl" id="ENSOKIT00005099061.1">
    <property type="protein sequence ID" value="ENSOKIP00005092721.1"/>
    <property type="gene ID" value="ENSOKIG00005040430.1"/>
</dbReference>
<protein>
    <recommendedName>
        <fullName evidence="4">RRM domain-containing protein</fullName>
    </recommendedName>
</protein>
<feature type="chain" id="PRO_5034919879" description="RRM domain-containing protein" evidence="3">
    <location>
        <begin position="38"/>
        <end position="139"/>
    </location>
</feature>
<dbReference type="PANTHER" id="PTHR48027">
    <property type="entry name" value="HETEROGENEOUS NUCLEAR RIBONUCLEOPROTEIN 87F-RELATED"/>
    <property type="match status" value="1"/>
</dbReference>
<dbReference type="Pfam" id="PF00076">
    <property type="entry name" value="RRM_1"/>
    <property type="match status" value="1"/>
</dbReference>
<dbReference type="SUPFAM" id="SSF54928">
    <property type="entry name" value="RNA-binding domain, RBD"/>
    <property type="match status" value="1"/>
</dbReference>
<feature type="domain" description="RRM" evidence="4">
    <location>
        <begin position="62"/>
        <end position="130"/>
    </location>
</feature>
<proteinExistence type="predicted"/>
<organism evidence="5 6">
    <name type="scientific">Oncorhynchus kisutch</name>
    <name type="common">Coho salmon</name>
    <name type="synonym">Salmo kisutch</name>
    <dbReference type="NCBI Taxonomy" id="8019"/>
    <lineage>
        <taxon>Eukaryota</taxon>
        <taxon>Metazoa</taxon>
        <taxon>Chordata</taxon>
        <taxon>Craniata</taxon>
        <taxon>Vertebrata</taxon>
        <taxon>Euteleostomi</taxon>
        <taxon>Actinopterygii</taxon>
        <taxon>Neopterygii</taxon>
        <taxon>Teleostei</taxon>
        <taxon>Protacanthopterygii</taxon>
        <taxon>Salmoniformes</taxon>
        <taxon>Salmonidae</taxon>
        <taxon>Salmoninae</taxon>
        <taxon>Oncorhynchus</taxon>
    </lineage>
</organism>
<dbReference type="InterPro" id="IPR052462">
    <property type="entry name" value="SLIRP/GR-RBP-like"/>
</dbReference>
<dbReference type="AlphaFoldDB" id="A0A8C7JX43"/>
<evidence type="ECO:0000256" key="3">
    <source>
        <dbReference type="SAM" id="SignalP"/>
    </source>
</evidence>
<keyword evidence="6" id="KW-1185">Reference proteome</keyword>